<evidence type="ECO:0000313" key="5">
    <source>
        <dbReference type="EMBL" id="CAI9916655.1"/>
    </source>
</evidence>
<dbReference type="InterPro" id="IPR008936">
    <property type="entry name" value="Rho_GTPase_activation_prot"/>
</dbReference>
<dbReference type="CDD" id="cd00159">
    <property type="entry name" value="RhoGAP"/>
    <property type="match status" value="1"/>
</dbReference>
<dbReference type="SUPFAM" id="SSF50044">
    <property type="entry name" value="SH3-domain"/>
    <property type="match status" value="2"/>
</dbReference>
<comment type="caution">
    <text evidence="5">The sequence shown here is derived from an EMBL/GenBank/DDBJ whole genome shotgun (WGS) entry which is preliminary data.</text>
</comment>
<dbReference type="InterPro" id="IPR000198">
    <property type="entry name" value="RhoGAP_dom"/>
</dbReference>
<feature type="domain" description="SH3" evidence="3">
    <location>
        <begin position="291"/>
        <end position="347"/>
    </location>
</feature>
<dbReference type="GO" id="GO:0007264">
    <property type="term" value="P:small GTPase-mediated signal transduction"/>
    <property type="evidence" value="ECO:0007669"/>
    <property type="project" value="TreeGrafter"/>
</dbReference>
<dbReference type="PROSITE" id="PS50002">
    <property type="entry name" value="SH3"/>
    <property type="match status" value="1"/>
</dbReference>
<dbReference type="Gene3D" id="2.30.30.40">
    <property type="entry name" value="SH3 Domains"/>
    <property type="match status" value="2"/>
</dbReference>
<evidence type="ECO:0000256" key="1">
    <source>
        <dbReference type="ARBA" id="ARBA00022443"/>
    </source>
</evidence>
<reference evidence="6 7" key="2">
    <citation type="submission" date="2024-07" db="EMBL/GenBank/DDBJ databases">
        <authorList>
            <person name="Akdeniz Z."/>
        </authorList>
    </citation>
    <scope>NUCLEOTIDE SEQUENCE [LARGE SCALE GENOMIC DNA]</scope>
</reference>
<evidence type="ECO:0000313" key="6">
    <source>
        <dbReference type="EMBL" id="CAL6006173.1"/>
    </source>
</evidence>
<dbReference type="Pfam" id="PF07653">
    <property type="entry name" value="SH3_2"/>
    <property type="match status" value="1"/>
</dbReference>
<evidence type="ECO:0000313" key="7">
    <source>
        <dbReference type="Proteomes" id="UP001642409"/>
    </source>
</evidence>
<dbReference type="PANTHER" id="PTHR45808:SF2">
    <property type="entry name" value="RHO GTPASE-ACTIVATING PROTEIN 68F"/>
    <property type="match status" value="1"/>
</dbReference>
<evidence type="ECO:0000259" key="4">
    <source>
        <dbReference type="PROSITE" id="PS50238"/>
    </source>
</evidence>
<dbReference type="PROSITE" id="PS50238">
    <property type="entry name" value="RHOGAP"/>
    <property type="match status" value="1"/>
</dbReference>
<dbReference type="Gene3D" id="1.10.555.10">
    <property type="entry name" value="Rho GTPase activation protein"/>
    <property type="match status" value="1"/>
</dbReference>
<protein>
    <submittedName>
        <fullName evidence="5">Rho GAP domain-containing protein</fullName>
    </submittedName>
    <submittedName>
        <fullName evidence="6">Rho_GAP domain-containing protein</fullName>
    </submittedName>
</protein>
<keyword evidence="1 2" id="KW-0728">SH3 domain</keyword>
<dbReference type="SMART" id="SM00324">
    <property type="entry name" value="RhoGAP"/>
    <property type="match status" value="1"/>
</dbReference>
<dbReference type="SMART" id="SM00326">
    <property type="entry name" value="SH3"/>
    <property type="match status" value="2"/>
</dbReference>
<dbReference type="PANTHER" id="PTHR45808">
    <property type="entry name" value="RHO GTPASE-ACTIVATING PROTEIN 68F"/>
    <property type="match status" value="1"/>
</dbReference>
<dbReference type="GO" id="GO:0005737">
    <property type="term" value="C:cytoplasm"/>
    <property type="evidence" value="ECO:0007669"/>
    <property type="project" value="TreeGrafter"/>
</dbReference>
<keyword evidence="7" id="KW-1185">Reference proteome</keyword>
<dbReference type="EMBL" id="CAXDID020000053">
    <property type="protein sequence ID" value="CAL6006173.1"/>
    <property type="molecule type" value="Genomic_DNA"/>
</dbReference>
<feature type="domain" description="Rho-GAP" evidence="4">
    <location>
        <begin position="92"/>
        <end position="275"/>
    </location>
</feature>
<dbReference type="InterPro" id="IPR001452">
    <property type="entry name" value="SH3_domain"/>
</dbReference>
<evidence type="ECO:0000259" key="3">
    <source>
        <dbReference type="PROSITE" id="PS50002"/>
    </source>
</evidence>
<dbReference type="EMBL" id="CATOUU010000108">
    <property type="protein sequence ID" value="CAI9916655.1"/>
    <property type="molecule type" value="Genomic_DNA"/>
</dbReference>
<reference evidence="5" key="1">
    <citation type="submission" date="2023-06" db="EMBL/GenBank/DDBJ databases">
        <authorList>
            <person name="Kurt Z."/>
        </authorList>
    </citation>
    <scope>NUCLEOTIDE SEQUENCE</scope>
</reference>
<sequence>MTQSPNTLSSKSLYTATAIASFSRQNTQYSDFPYQFLSFQQDDKIVVTRELSSGSQQASFIFGYCAQSPSIQGWFPSSFICQDEHQLTYFSSPLPDLCRFENRVVPRLIQQLSELIRRQAEKVGIFRMPGNMNVFKQFTDDLNQSMQLQNTDQLDVYDACTIFKYFYKELPQKMIKAHMCPALQKHIQARNYEAAAQVLEQIETPEEFINYRFLMDTLYYVTQFSKQNKMAAENIGMFLYAWIIEDAPDSEKLFIQLIEMQPELEFEMNKKFEKMSPDCPLDLVPWREQYGSIEQYQAQVKNEFKSEIATCLRVKKGDQVTVLRQEAGWALCDKNGFVGWVPLDAIE</sequence>
<gene>
    <name evidence="6" type="ORF">HINF_LOCUS20030</name>
    <name evidence="5" type="ORF">HINF_LOCUS4300</name>
</gene>
<dbReference type="Pfam" id="PF00620">
    <property type="entry name" value="RhoGAP"/>
    <property type="match status" value="1"/>
</dbReference>
<dbReference type="InterPro" id="IPR036028">
    <property type="entry name" value="SH3-like_dom_sf"/>
</dbReference>
<dbReference type="Proteomes" id="UP001642409">
    <property type="component" value="Unassembled WGS sequence"/>
</dbReference>
<evidence type="ECO:0000256" key="2">
    <source>
        <dbReference type="PROSITE-ProRule" id="PRU00192"/>
    </source>
</evidence>
<name>A0AA86NC00_9EUKA</name>
<organism evidence="5">
    <name type="scientific">Hexamita inflata</name>
    <dbReference type="NCBI Taxonomy" id="28002"/>
    <lineage>
        <taxon>Eukaryota</taxon>
        <taxon>Metamonada</taxon>
        <taxon>Diplomonadida</taxon>
        <taxon>Hexamitidae</taxon>
        <taxon>Hexamitinae</taxon>
        <taxon>Hexamita</taxon>
    </lineage>
</organism>
<dbReference type="SUPFAM" id="SSF48350">
    <property type="entry name" value="GTPase activation domain, GAP"/>
    <property type="match status" value="1"/>
</dbReference>
<dbReference type="GO" id="GO:0005096">
    <property type="term" value="F:GTPase activator activity"/>
    <property type="evidence" value="ECO:0007669"/>
    <property type="project" value="TreeGrafter"/>
</dbReference>
<proteinExistence type="predicted"/>
<dbReference type="AlphaFoldDB" id="A0AA86NC00"/>
<accession>A0AA86NC00</accession>